<evidence type="ECO:0000313" key="3">
    <source>
        <dbReference type="Proteomes" id="UP000318741"/>
    </source>
</evidence>
<reference evidence="2 3" key="1">
    <citation type="submission" date="2019-02" db="EMBL/GenBank/DDBJ databases">
        <title>Deep-cultivation of Planctomycetes and their phenomic and genomic characterization uncovers novel biology.</title>
        <authorList>
            <person name="Wiegand S."/>
            <person name="Jogler M."/>
            <person name="Boedeker C."/>
            <person name="Pinto D."/>
            <person name="Vollmers J."/>
            <person name="Rivas-Marin E."/>
            <person name="Kohn T."/>
            <person name="Peeters S.H."/>
            <person name="Heuer A."/>
            <person name="Rast P."/>
            <person name="Oberbeckmann S."/>
            <person name="Bunk B."/>
            <person name="Jeske O."/>
            <person name="Meyerdierks A."/>
            <person name="Storesund J.E."/>
            <person name="Kallscheuer N."/>
            <person name="Luecker S."/>
            <person name="Lage O.M."/>
            <person name="Pohl T."/>
            <person name="Merkel B.J."/>
            <person name="Hornburger P."/>
            <person name="Mueller R.-W."/>
            <person name="Bruemmer F."/>
            <person name="Labrenz M."/>
            <person name="Spormann A.M."/>
            <person name="Op den Camp H."/>
            <person name="Overmann J."/>
            <person name="Amann R."/>
            <person name="Jetten M.S.M."/>
            <person name="Mascher T."/>
            <person name="Medema M.H."/>
            <person name="Devos D.P."/>
            <person name="Kaster A.-K."/>
            <person name="Ovreas L."/>
            <person name="Rohde M."/>
            <person name="Galperin M.Y."/>
            <person name="Jogler C."/>
        </authorList>
    </citation>
    <scope>NUCLEOTIDE SEQUENCE [LARGE SCALE GENOMIC DNA]</scope>
    <source>
        <strain evidence="2 3">CA12</strain>
    </source>
</reference>
<dbReference type="KEGG" id="acaf:CA12_02470"/>
<keyword evidence="2" id="KW-0328">Glycosyltransferase</keyword>
<dbReference type="InterPro" id="IPR029044">
    <property type="entry name" value="Nucleotide-diphossugar_trans"/>
</dbReference>
<keyword evidence="3" id="KW-1185">Reference proteome</keyword>
<dbReference type="GO" id="GO:0016757">
    <property type="term" value="F:glycosyltransferase activity"/>
    <property type="evidence" value="ECO:0007669"/>
    <property type="project" value="UniProtKB-KW"/>
</dbReference>
<proteinExistence type="predicted"/>
<evidence type="ECO:0000259" key="1">
    <source>
        <dbReference type="Pfam" id="PF00535"/>
    </source>
</evidence>
<gene>
    <name evidence="2" type="primary">epsH_1</name>
    <name evidence="2" type="ORF">CA12_02470</name>
</gene>
<dbReference type="GO" id="GO:0044010">
    <property type="term" value="P:single-species biofilm formation"/>
    <property type="evidence" value="ECO:0007669"/>
    <property type="project" value="TreeGrafter"/>
</dbReference>
<dbReference type="PANTHER" id="PTHR43685:SF2">
    <property type="entry name" value="GLYCOSYLTRANSFERASE 2-LIKE DOMAIN-CONTAINING PROTEIN"/>
    <property type="match status" value="1"/>
</dbReference>
<protein>
    <submittedName>
        <fullName evidence="2">Glycosyltransferase EpsH</fullName>
        <ecNumber evidence="2">2.4.-.-</ecNumber>
    </submittedName>
</protein>
<dbReference type="InterPro" id="IPR001173">
    <property type="entry name" value="Glyco_trans_2-like"/>
</dbReference>
<dbReference type="OrthoDB" id="9784574at2"/>
<evidence type="ECO:0000313" key="2">
    <source>
        <dbReference type="EMBL" id="QDT14179.1"/>
    </source>
</evidence>
<feature type="domain" description="Glycosyltransferase 2-like" evidence="1">
    <location>
        <begin position="5"/>
        <end position="172"/>
    </location>
</feature>
<accession>A0A517P482</accession>
<sequence length="331" mass="35658">MSGFSVVVPCYNGASFLSETLCSVLTQTVTPREVVFVDDGSTDDSAAVAESFADRLRTAGIDLRVVRQENRGESVARNRGVDLAVGEWVAFLDADDVWEPTRLAAVGKVAAAAGPRVTCIFNGHYIFDGAGRRPDPPERTDFPTGKGVSADLRSMLVNGGVLPSAAAVRRSVAAAVRFPEEVRENEDLLFLLDVRRHGDFVRVPGRLTGWRRGPSQQSGGARHRLLGALNRLAWLAAHGDALTGEDQAAVRRGLVARLVSAHELAYWERDWKTVQACRRAAADRFDLPPAAHPPQLTRRLPPVTVVAAKDAAGHVLAAVRRALIPVTKSAP</sequence>
<dbReference type="Pfam" id="PF00535">
    <property type="entry name" value="Glycos_transf_2"/>
    <property type="match status" value="1"/>
</dbReference>
<dbReference type="CDD" id="cd00761">
    <property type="entry name" value="Glyco_tranf_GTA_type"/>
    <property type="match status" value="1"/>
</dbReference>
<dbReference type="InterPro" id="IPR050834">
    <property type="entry name" value="Glycosyltransf_2"/>
</dbReference>
<dbReference type="Proteomes" id="UP000318741">
    <property type="component" value="Chromosome"/>
</dbReference>
<dbReference type="EMBL" id="CP036265">
    <property type="protein sequence ID" value="QDT14179.1"/>
    <property type="molecule type" value="Genomic_DNA"/>
</dbReference>
<dbReference type="AlphaFoldDB" id="A0A517P482"/>
<organism evidence="2 3">
    <name type="scientific">Alienimonas californiensis</name>
    <dbReference type="NCBI Taxonomy" id="2527989"/>
    <lineage>
        <taxon>Bacteria</taxon>
        <taxon>Pseudomonadati</taxon>
        <taxon>Planctomycetota</taxon>
        <taxon>Planctomycetia</taxon>
        <taxon>Planctomycetales</taxon>
        <taxon>Planctomycetaceae</taxon>
        <taxon>Alienimonas</taxon>
    </lineage>
</organism>
<dbReference type="EC" id="2.4.-.-" evidence="2"/>
<dbReference type="PANTHER" id="PTHR43685">
    <property type="entry name" value="GLYCOSYLTRANSFERASE"/>
    <property type="match status" value="1"/>
</dbReference>
<dbReference type="RefSeq" id="WP_145356813.1">
    <property type="nucleotide sequence ID" value="NZ_CP036265.1"/>
</dbReference>
<dbReference type="SUPFAM" id="SSF53448">
    <property type="entry name" value="Nucleotide-diphospho-sugar transferases"/>
    <property type="match status" value="1"/>
</dbReference>
<name>A0A517P482_9PLAN</name>
<keyword evidence="2" id="KW-0808">Transferase</keyword>
<dbReference type="Gene3D" id="3.90.550.10">
    <property type="entry name" value="Spore Coat Polysaccharide Biosynthesis Protein SpsA, Chain A"/>
    <property type="match status" value="1"/>
</dbReference>